<sequence>MLYFVRKSMYPCVCSAAGPTALEYQECMSRGVRDQTNQSEVTARFPRTRSSLHGDVRSSGGRMAKPITLKPTGPFLQFEPHTLHQEIS</sequence>
<evidence type="ECO:0000313" key="2">
    <source>
        <dbReference type="EMBL" id="KAK3772077.1"/>
    </source>
</evidence>
<dbReference type="AlphaFoldDB" id="A0AAE0ZP85"/>
<proteinExistence type="predicted"/>
<protein>
    <submittedName>
        <fullName evidence="2">Uncharacterized protein</fullName>
    </submittedName>
</protein>
<feature type="region of interest" description="Disordered" evidence="1">
    <location>
        <begin position="47"/>
        <end position="88"/>
    </location>
</feature>
<organism evidence="2 3">
    <name type="scientific">Elysia crispata</name>
    <name type="common">lettuce slug</name>
    <dbReference type="NCBI Taxonomy" id="231223"/>
    <lineage>
        <taxon>Eukaryota</taxon>
        <taxon>Metazoa</taxon>
        <taxon>Spiralia</taxon>
        <taxon>Lophotrochozoa</taxon>
        <taxon>Mollusca</taxon>
        <taxon>Gastropoda</taxon>
        <taxon>Heterobranchia</taxon>
        <taxon>Euthyneura</taxon>
        <taxon>Panpulmonata</taxon>
        <taxon>Sacoglossa</taxon>
        <taxon>Placobranchoidea</taxon>
        <taxon>Plakobranchidae</taxon>
        <taxon>Elysia</taxon>
    </lineage>
</organism>
<dbReference type="Proteomes" id="UP001283361">
    <property type="component" value="Unassembled WGS sequence"/>
</dbReference>
<gene>
    <name evidence="2" type="ORF">RRG08_008314</name>
</gene>
<dbReference type="EMBL" id="JAWDGP010003662">
    <property type="protein sequence ID" value="KAK3772077.1"/>
    <property type="molecule type" value="Genomic_DNA"/>
</dbReference>
<comment type="caution">
    <text evidence="2">The sequence shown here is derived from an EMBL/GenBank/DDBJ whole genome shotgun (WGS) entry which is preliminary data.</text>
</comment>
<reference evidence="2" key="1">
    <citation type="journal article" date="2023" name="G3 (Bethesda)">
        <title>A reference genome for the long-term kleptoplast-retaining sea slug Elysia crispata morphotype clarki.</title>
        <authorList>
            <person name="Eastman K.E."/>
            <person name="Pendleton A.L."/>
            <person name="Shaikh M.A."/>
            <person name="Suttiyut T."/>
            <person name="Ogas R."/>
            <person name="Tomko P."/>
            <person name="Gavelis G."/>
            <person name="Widhalm J.R."/>
            <person name="Wisecaver J.H."/>
        </authorList>
    </citation>
    <scope>NUCLEOTIDE SEQUENCE</scope>
    <source>
        <strain evidence="2">ECLA1</strain>
    </source>
</reference>
<name>A0AAE0ZP85_9GAST</name>
<evidence type="ECO:0000313" key="3">
    <source>
        <dbReference type="Proteomes" id="UP001283361"/>
    </source>
</evidence>
<keyword evidence="3" id="KW-1185">Reference proteome</keyword>
<evidence type="ECO:0000256" key="1">
    <source>
        <dbReference type="SAM" id="MobiDB-lite"/>
    </source>
</evidence>
<accession>A0AAE0ZP85</accession>